<evidence type="ECO:0000256" key="2">
    <source>
        <dbReference type="ARBA" id="ARBA00011738"/>
    </source>
</evidence>
<keyword evidence="5 10" id="KW-0378">Hydrolase</keyword>
<dbReference type="Proteomes" id="UP000886129">
    <property type="component" value="Unassembled WGS sequence"/>
</dbReference>
<dbReference type="PANTHER" id="PTHR11067:SF9">
    <property type="entry name" value="INOSINE TRIPHOSPHATE PYROPHOSPHATASE"/>
    <property type="match status" value="1"/>
</dbReference>
<organism evidence="12">
    <name type="scientific">Kosmotoga arenicorallina</name>
    <dbReference type="NCBI Taxonomy" id="688066"/>
    <lineage>
        <taxon>Bacteria</taxon>
        <taxon>Thermotogati</taxon>
        <taxon>Thermotogota</taxon>
        <taxon>Thermotogae</taxon>
        <taxon>Kosmotogales</taxon>
        <taxon>Kosmotogaceae</taxon>
        <taxon>Kosmotoga</taxon>
    </lineage>
</organism>
<comment type="function">
    <text evidence="10">Pyrophosphatase that catalyzes the hydrolysis of nucleoside triphosphates to their monophosphate derivatives, with a high preference for the non-canonical purine nucleotides XTP (xanthosine triphosphate), dITP (deoxyinosine triphosphate) and ITP. Seems to function as a house-cleaning enzyme that removes non-canonical purine nucleotides from the nucleotide pool, thus preventing their incorporation into DNA/RNA and avoiding chromosomal lesions.</text>
</comment>
<feature type="binding site" evidence="10">
    <location>
        <begin position="176"/>
        <end position="177"/>
    </location>
    <ligand>
        <name>substrate</name>
    </ligand>
</feature>
<dbReference type="CDD" id="cd00515">
    <property type="entry name" value="HAM1"/>
    <property type="match status" value="1"/>
</dbReference>
<comment type="subunit">
    <text evidence="2 10">Homodimer.</text>
</comment>
<dbReference type="GO" id="GO:0009117">
    <property type="term" value="P:nucleotide metabolic process"/>
    <property type="evidence" value="ECO:0007669"/>
    <property type="project" value="UniProtKB-KW"/>
</dbReference>
<dbReference type="GO" id="GO:0036222">
    <property type="term" value="F:XTP diphosphatase activity"/>
    <property type="evidence" value="ECO:0007669"/>
    <property type="project" value="UniProtKB-UniRule"/>
</dbReference>
<dbReference type="GO" id="GO:0035870">
    <property type="term" value="F:dITP diphosphatase activity"/>
    <property type="evidence" value="ECO:0007669"/>
    <property type="project" value="UniProtKB-UniRule"/>
</dbReference>
<evidence type="ECO:0000256" key="7">
    <source>
        <dbReference type="ARBA" id="ARBA00023080"/>
    </source>
</evidence>
<dbReference type="Pfam" id="PF01725">
    <property type="entry name" value="Ham1p_like"/>
    <property type="match status" value="1"/>
</dbReference>
<dbReference type="SUPFAM" id="SSF52972">
    <property type="entry name" value="ITPase-like"/>
    <property type="match status" value="1"/>
</dbReference>
<dbReference type="GO" id="GO:0005829">
    <property type="term" value="C:cytosol"/>
    <property type="evidence" value="ECO:0007669"/>
    <property type="project" value="TreeGrafter"/>
</dbReference>
<dbReference type="NCBIfam" id="TIGR00042">
    <property type="entry name" value="RdgB/HAM1 family non-canonical purine NTP pyrophosphatase"/>
    <property type="match status" value="1"/>
</dbReference>
<keyword evidence="6 10" id="KW-0460">Magnesium</keyword>
<evidence type="ECO:0000313" key="12">
    <source>
        <dbReference type="EMBL" id="HHF08468.1"/>
    </source>
</evidence>
<evidence type="ECO:0000256" key="11">
    <source>
        <dbReference type="RuleBase" id="RU003781"/>
    </source>
</evidence>
<feature type="binding site" evidence="10">
    <location>
        <position position="68"/>
    </location>
    <ligand>
        <name>Mg(2+)</name>
        <dbReference type="ChEBI" id="CHEBI:18420"/>
    </ligand>
</feature>
<keyword evidence="7 10" id="KW-0546">Nucleotide metabolism</keyword>
<dbReference type="FunFam" id="3.90.950.10:FF:000001">
    <property type="entry name" value="dITP/XTP pyrophosphatase"/>
    <property type="match status" value="1"/>
</dbReference>
<dbReference type="InterPro" id="IPR002637">
    <property type="entry name" value="RdgB/HAM1"/>
</dbReference>
<evidence type="ECO:0000256" key="9">
    <source>
        <dbReference type="ARBA" id="ARBA00052017"/>
    </source>
</evidence>
<dbReference type="PANTHER" id="PTHR11067">
    <property type="entry name" value="INOSINE TRIPHOSPHATE PYROPHOSPHATASE/HAM1 PROTEIN"/>
    <property type="match status" value="1"/>
</dbReference>
<name>A0A7C5I1S3_9BACT</name>
<dbReference type="Gene3D" id="3.90.950.10">
    <property type="match status" value="1"/>
</dbReference>
<dbReference type="InterPro" id="IPR020922">
    <property type="entry name" value="dITP/XTP_pyrophosphatase"/>
</dbReference>
<feature type="binding site" evidence="10">
    <location>
        <position position="171"/>
    </location>
    <ligand>
        <name>substrate</name>
    </ligand>
</feature>
<keyword evidence="3 10" id="KW-0479">Metal-binding</keyword>
<feature type="binding site" evidence="10">
    <location>
        <begin position="7"/>
        <end position="12"/>
    </location>
    <ligand>
        <name>substrate</name>
    </ligand>
</feature>
<evidence type="ECO:0000256" key="6">
    <source>
        <dbReference type="ARBA" id="ARBA00022842"/>
    </source>
</evidence>
<reference evidence="12" key="1">
    <citation type="journal article" date="2020" name="mSystems">
        <title>Genome- and Community-Level Interaction Insights into Carbon Utilization and Element Cycling Functions of Hydrothermarchaeota in Hydrothermal Sediment.</title>
        <authorList>
            <person name="Zhou Z."/>
            <person name="Liu Y."/>
            <person name="Xu W."/>
            <person name="Pan J."/>
            <person name="Luo Z.H."/>
            <person name="Li M."/>
        </authorList>
    </citation>
    <scope>NUCLEOTIDE SEQUENCE [LARGE SCALE GENOMIC DNA]</scope>
    <source>
        <strain evidence="12">HyVt-80</strain>
    </source>
</reference>
<sequence>MKIYLVTGNKHKVGEISALAGDDWTIVPITSVINNKIEIEEKGDSFLQNALIKVESFKHLKIPLIADDSGLEIDALGGFPGIKSARFMDGYPYTERMEELLTRLESEENRKARFKCAAVYYHPTGVVLAAEGVVEGTIAFEIRGARGFGYDPIFVPEGYNMTFGELGEEVKSTISHRATAFRKLFSLLRLFFSSTNTTEHHRS</sequence>
<gene>
    <name evidence="12" type="primary">rdgB</name>
    <name evidence="12" type="ORF">ENL26_01685</name>
</gene>
<dbReference type="GO" id="GO:0000166">
    <property type="term" value="F:nucleotide binding"/>
    <property type="evidence" value="ECO:0007669"/>
    <property type="project" value="UniProtKB-KW"/>
</dbReference>
<evidence type="ECO:0000256" key="5">
    <source>
        <dbReference type="ARBA" id="ARBA00022801"/>
    </source>
</evidence>
<dbReference type="EC" id="3.6.1.66" evidence="10"/>
<evidence type="ECO:0000256" key="4">
    <source>
        <dbReference type="ARBA" id="ARBA00022741"/>
    </source>
</evidence>
<evidence type="ECO:0000256" key="1">
    <source>
        <dbReference type="ARBA" id="ARBA00008023"/>
    </source>
</evidence>
<dbReference type="GO" id="GO:0046872">
    <property type="term" value="F:metal ion binding"/>
    <property type="evidence" value="ECO:0007669"/>
    <property type="project" value="UniProtKB-KW"/>
</dbReference>
<comment type="catalytic activity">
    <reaction evidence="9 10">
        <text>XTP + H2O = XMP + diphosphate + H(+)</text>
        <dbReference type="Rhea" id="RHEA:28610"/>
        <dbReference type="ChEBI" id="CHEBI:15377"/>
        <dbReference type="ChEBI" id="CHEBI:15378"/>
        <dbReference type="ChEBI" id="CHEBI:33019"/>
        <dbReference type="ChEBI" id="CHEBI:57464"/>
        <dbReference type="ChEBI" id="CHEBI:61314"/>
        <dbReference type="EC" id="3.6.1.66"/>
    </reaction>
</comment>
<protein>
    <recommendedName>
        <fullName evidence="10">dITP/XTP pyrophosphatase</fullName>
        <ecNumber evidence="10">3.6.1.66</ecNumber>
    </recommendedName>
    <alternativeName>
        <fullName evidence="10">Non-canonical purine NTP pyrophosphatase</fullName>
    </alternativeName>
    <alternativeName>
        <fullName evidence="10">Non-standard purine NTP pyrophosphatase</fullName>
    </alternativeName>
    <alternativeName>
        <fullName evidence="10">Nucleoside-triphosphate diphosphatase</fullName>
    </alternativeName>
    <alternativeName>
        <fullName evidence="10">Nucleoside-triphosphate pyrophosphatase</fullName>
        <shortName evidence="10">NTPase</shortName>
    </alternativeName>
</protein>
<comment type="similarity">
    <text evidence="1 10 11">Belongs to the HAM1 NTPase family.</text>
</comment>
<dbReference type="GO" id="GO:0017111">
    <property type="term" value="F:ribonucleoside triphosphate phosphatase activity"/>
    <property type="evidence" value="ECO:0007669"/>
    <property type="project" value="InterPro"/>
</dbReference>
<evidence type="ECO:0000256" key="10">
    <source>
        <dbReference type="HAMAP-Rule" id="MF_01405"/>
    </source>
</evidence>
<dbReference type="GO" id="GO:0036220">
    <property type="term" value="F:ITP diphosphatase activity"/>
    <property type="evidence" value="ECO:0007669"/>
    <property type="project" value="UniProtKB-UniRule"/>
</dbReference>
<keyword evidence="4 10" id="KW-0547">Nucleotide-binding</keyword>
<comment type="catalytic activity">
    <reaction evidence="8 10">
        <text>dITP + H2O = dIMP + diphosphate + H(+)</text>
        <dbReference type="Rhea" id="RHEA:28342"/>
        <dbReference type="ChEBI" id="CHEBI:15377"/>
        <dbReference type="ChEBI" id="CHEBI:15378"/>
        <dbReference type="ChEBI" id="CHEBI:33019"/>
        <dbReference type="ChEBI" id="CHEBI:61194"/>
        <dbReference type="ChEBI" id="CHEBI:61382"/>
        <dbReference type="EC" id="3.6.1.66"/>
    </reaction>
</comment>
<dbReference type="AlphaFoldDB" id="A0A7C5I1S3"/>
<proteinExistence type="inferred from homology"/>
<feature type="binding site" evidence="10">
    <location>
        <begin position="148"/>
        <end position="151"/>
    </location>
    <ligand>
        <name>substrate</name>
    </ligand>
</feature>
<feature type="binding site" evidence="10">
    <location>
        <position position="69"/>
    </location>
    <ligand>
        <name>substrate</name>
    </ligand>
</feature>
<dbReference type="EMBL" id="DRTH01000098">
    <property type="protein sequence ID" value="HHF08468.1"/>
    <property type="molecule type" value="Genomic_DNA"/>
</dbReference>
<feature type="binding site" evidence="10">
    <location>
        <position position="40"/>
    </location>
    <ligand>
        <name>Mg(2+)</name>
        <dbReference type="ChEBI" id="CHEBI:18420"/>
    </ligand>
</feature>
<dbReference type="HAMAP" id="MF_01405">
    <property type="entry name" value="Non_canon_purine_NTPase"/>
    <property type="match status" value="1"/>
</dbReference>
<comment type="catalytic activity">
    <reaction evidence="10">
        <text>ITP + H2O = IMP + diphosphate + H(+)</text>
        <dbReference type="Rhea" id="RHEA:29399"/>
        <dbReference type="ChEBI" id="CHEBI:15377"/>
        <dbReference type="ChEBI" id="CHEBI:15378"/>
        <dbReference type="ChEBI" id="CHEBI:33019"/>
        <dbReference type="ChEBI" id="CHEBI:58053"/>
        <dbReference type="ChEBI" id="CHEBI:61402"/>
        <dbReference type="EC" id="3.6.1.66"/>
    </reaction>
</comment>
<comment type="caution">
    <text evidence="12">The sequence shown here is derived from an EMBL/GenBank/DDBJ whole genome shotgun (WGS) entry which is preliminary data.</text>
</comment>
<feature type="active site" description="Proton acceptor" evidence="10">
    <location>
        <position position="68"/>
    </location>
</feature>
<dbReference type="InterPro" id="IPR029001">
    <property type="entry name" value="ITPase-like_fam"/>
</dbReference>
<dbReference type="GO" id="GO:0009146">
    <property type="term" value="P:purine nucleoside triphosphate catabolic process"/>
    <property type="evidence" value="ECO:0007669"/>
    <property type="project" value="UniProtKB-UniRule"/>
</dbReference>
<evidence type="ECO:0000256" key="3">
    <source>
        <dbReference type="ARBA" id="ARBA00022723"/>
    </source>
</evidence>
<evidence type="ECO:0000256" key="8">
    <source>
        <dbReference type="ARBA" id="ARBA00051875"/>
    </source>
</evidence>
<comment type="cofactor">
    <cofactor evidence="10">
        <name>Mg(2+)</name>
        <dbReference type="ChEBI" id="CHEBI:18420"/>
    </cofactor>
    <text evidence="10">Binds 1 Mg(2+) ion per subunit.</text>
</comment>
<accession>A0A7C5I1S3</accession>